<evidence type="ECO:0000313" key="1">
    <source>
        <dbReference type="EMBL" id="KKC34845.1"/>
    </source>
</evidence>
<evidence type="ECO:0000313" key="2">
    <source>
        <dbReference type="EMBL" id="SFC10353.1"/>
    </source>
</evidence>
<keyword evidence="3" id="KW-1185">Reference proteome</keyword>
<dbReference type="Proteomes" id="UP000182258">
    <property type="component" value="Unassembled WGS sequence"/>
</dbReference>
<dbReference type="STRING" id="728005.SAMN04488059_102142"/>
<reference evidence="1 3" key="1">
    <citation type="submission" date="2015-03" db="EMBL/GenBank/DDBJ databases">
        <authorList>
            <person name="Lepp D."/>
            <person name="Hassan Y.I."/>
            <person name="Li X.-Z."/>
            <person name="Zhou T."/>
        </authorList>
    </citation>
    <scope>NUCLEOTIDE SEQUENCE [LARGE SCALE GENOMIC DNA]</scope>
    <source>
        <strain evidence="1 3">Cr7-05</strain>
    </source>
</reference>
<accession>A0A0F5Q1U3</accession>
<dbReference type="OrthoDB" id="7949584at2"/>
<dbReference type="Proteomes" id="UP000033519">
    <property type="component" value="Unassembled WGS sequence"/>
</dbReference>
<reference evidence="2 4" key="2">
    <citation type="submission" date="2016-10" db="EMBL/GenBank/DDBJ databases">
        <authorList>
            <person name="de Groot N.N."/>
        </authorList>
    </citation>
    <scope>NUCLEOTIDE SEQUENCE [LARGE SCALE GENOMIC DNA]</scope>
    <source>
        <strain evidence="2 4">CGMCC 1.10210</strain>
    </source>
</reference>
<dbReference type="EMBL" id="FOMB01000002">
    <property type="protein sequence ID" value="SFC10353.1"/>
    <property type="molecule type" value="Genomic_DNA"/>
</dbReference>
<dbReference type="AlphaFoldDB" id="A0A0F5Q1U3"/>
<evidence type="ECO:0000313" key="3">
    <source>
        <dbReference type="Proteomes" id="UP000033519"/>
    </source>
</evidence>
<organism evidence="2 4">
    <name type="scientific">Devosia psychrophila</name>
    <dbReference type="NCBI Taxonomy" id="728005"/>
    <lineage>
        <taxon>Bacteria</taxon>
        <taxon>Pseudomonadati</taxon>
        <taxon>Pseudomonadota</taxon>
        <taxon>Alphaproteobacteria</taxon>
        <taxon>Hyphomicrobiales</taxon>
        <taxon>Devosiaceae</taxon>
        <taxon>Devosia</taxon>
    </lineage>
</organism>
<evidence type="ECO:0000313" key="4">
    <source>
        <dbReference type="Proteomes" id="UP000182258"/>
    </source>
</evidence>
<protein>
    <submittedName>
        <fullName evidence="2">Uncharacterized protein</fullName>
    </submittedName>
</protein>
<dbReference type="RefSeq" id="WP_046169143.1">
    <property type="nucleotide sequence ID" value="NZ_FOMB01000002.1"/>
</dbReference>
<dbReference type="EMBL" id="LAPV01000009">
    <property type="protein sequence ID" value="KKC34845.1"/>
    <property type="molecule type" value="Genomic_DNA"/>
</dbReference>
<name>A0A0F5Q1U3_9HYPH</name>
<sequence>MEYTEQILDRSTGELVTVSQGDWVTISELGDLYGVGHRTVRVILRAMNFLHVEGGGSHQRHRLSSWVTDQGWGKRMTPRHGPPFDVVGPEGQRWIVERWQATSDQVDADRSQPSVVAGVALAQFAEDRDRYRRLVGRKLMALEEKVSWLIDHFPALSQSEMASVLAVTQQLVSRYMNARAKQLRDLREVKSREVFG</sequence>
<proteinExistence type="predicted"/>
<gene>
    <name evidence="2" type="ORF">SAMN04488059_102142</name>
    <name evidence="1" type="ORF">WH91_01055</name>
</gene>
<dbReference type="PATRIC" id="fig|728005.3.peg.4270"/>